<keyword evidence="3" id="KW-1185">Reference proteome</keyword>
<accession>A0A917N3N5</accession>
<dbReference type="PANTHER" id="PTHR32027">
    <property type="entry name" value="CYTOSINE DEAMINASE"/>
    <property type="match status" value="1"/>
</dbReference>
<dbReference type="InterPro" id="IPR013108">
    <property type="entry name" value="Amidohydro_3"/>
</dbReference>
<comment type="caution">
    <text evidence="2">The sequence shown here is derived from an EMBL/GenBank/DDBJ whole genome shotgun (WGS) entry which is preliminary data.</text>
</comment>
<dbReference type="InterPro" id="IPR052349">
    <property type="entry name" value="Metallo-hydrolase_Enzymes"/>
</dbReference>
<dbReference type="Pfam" id="PF07969">
    <property type="entry name" value="Amidohydro_3"/>
    <property type="match status" value="1"/>
</dbReference>
<dbReference type="GO" id="GO:0016814">
    <property type="term" value="F:hydrolase activity, acting on carbon-nitrogen (but not peptide) bonds, in cyclic amidines"/>
    <property type="evidence" value="ECO:0007669"/>
    <property type="project" value="TreeGrafter"/>
</dbReference>
<dbReference type="PANTHER" id="PTHR32027:SF9">
    <property type="entry name" value="BLL3847 PROTEIN"/>
    <property type="match status" value="1"/>
</dbReference>
<dbReference type="RefSeq" id="WP_188366537.1">
    <property type="nucleotide sequence ID" value="NZ_BMDT01000001.1"/>
</dbReference>
<name>A0A917N3N5_9ENTE</name>
<dbReference type="SUPFAM" id="SSF51556">
    <property type="entry name" value="Metallo-dependent hydrolases"/>
    <property type="match status" value="1"/>
</dbReference>
<reference evidence="2" key="1">
    <citation type="journal article" date="2014" name="Int. J. Syst. Evol. Microbiol.">
        <title>Complete genome sequence of Corynebacterium casei LMG S-19264T (=DSM 44701T), isolated from a smear-ripened cheese.</title>
        <authorList>
            <consortium name="US DOE Joint Genome Institute (JGI-PGF)"/>
            <person name="Walter F."/>
            <person name="Albersmeier A."/>
            <person name="Kalinowski J."/>
            <person name="Ruckert C."/>
        </authorList>
    </citation>
    <scope>NUCLEOTIDE SEQUENCE</scope>
    <source>
        <strain evidence="2">CCM 8433</strain>
    </source>
</reference>
<dbReference type="NCBIfam" id="NF005312">
    <property type="entry name" value="PRK06846.1"/>
    <property type="match status" value="1"/>
</dbReference>
<dbReference type="Gene3D" id="3.20.20.140">
    <property type="entry name" value="Metal-dependent hydrolases"/>
    <property type="match status" value="1"/>
</dbReference>
<sequence>MKLLIKNARLEIGYDYLGDSVVGTKTAIKDVLIERGIFVEITDQLEVADIDTIDAKGQLLLPSLREMHVHLDKTFFGGDWSAPTMPVNGIFTRISEENDMLPDLFATAEERTRYMIEHYIANGHTHIRTHVNVDPTMKTSHVEKTKRILDEYQDKITYEIVAFPQHGLLRNGEEFLSVFEESLKMGVTHIGGVDPATIDHNINGVLEQTFDWAEKYGLAIDIHLHDGDTLGAFEIHRIIDQIEERNFLGKVTISHAFALAGISRVELADLVSRMAKNNVDVASSIAIGASAAITLPIRYLYETGVPVSLGHDSLIDHWSPFGTGDTIQKLNMTAKRFNWIDEWHLGQSLKFATGGITPLNEEGQQVWPKINDAANLILVDAVSSAHLIARQCPISTVLSKGAIIYQDNFELRGGYRG</sequence>
<organism evidence="2 3">
    <name type="scientific">Enterococcus alcedinis</name>
    <dbReference type="NCBI Taxonomy" id="1274384"/>
    <lineage>
        <taxon>Bacteria</taxon>
        <taxon>Bacillati</taxon>
        <taxon>Bacillota</taxon>
        <taxon>Bacilli</taxon>
        <taxon>Lactobacillales</taxon>
        <taxon>Enterococcaceae</taxon>
        <taxon>Enterococcus</taxon>
    </lineage>
</organism>
<proteinExistence type="predicted"/>
<feature type="domain" description="Amidohydrolase 3" evidence="1">
    <location>
        <begin position="181"/>
        <end position="401"/>
    </location>
</feature>
<dbReference type="Gene3D" id="2.30.40.10">
    <property type="entry name" value="Urease, subunit C, domain 1"/>
    <property type="match status" value="1"/>
</dbReference>
<dbReference type="SUPFAM" id="SSF51338">
    <property type="entry name" value="Composite domain of metallo-dependent hydrolases"/>
    <property type="match status" value="1"/>
</dbReference>
<reference evidence="2" key="2">
    <citation type="submission" date="2020-09" db="EMBL/GenBank/DDBJ databases">
        <authorList>
            <person name="Sun Q."/>
            <person name="Sedlacek I."/>
        </authorList>
    </citation>
    <scope>NUCLEOTIDE SEQUENCE</scope>
    <source>
        <strain evidence="2">CCM 8433</strain>
    </source>
</reference>
<gene>
    <name evidence="2" type="ORF">GCM10011482_03520</name>
</gene>
<dbReference type="EMBL" id="BMDT01000001">
    <property type="protein sequence ID" value="GGI64698.1"/>
    <property type="molecule type" value="Genomic_DNA"/>
</dbReference>
<dbReference type="Proteomes" id="UP000622610">
    <property type="component" value="Unassembled WGS sequence"/>
</dbReference>
<evidence type="ECO:0000313" key="2">
    <source>
        <dbReference type="EMBL" id="GGI64698.1"/>
    </source>
</evidence>
<dbReference type="AlphaFoldDB" id="A0A917N3N5"/>
<dbReference type="InterPro" id="IPR011059">
    <property type="entry name" value="Metal-dep_hydrolase_composite"/>
</dbReference>
<dbReference type="CDD" id="cd01293">
    <property type="entry name" value="Bact_CD"/>
    <property type="match status" value="1"/>
</dbReference>
<dbReference type="InterPro" id="IPR032466">
    <property type="entry name" value="Metal_Hydrolase"/>
</dbReference>
<evidence type="ECO:0000313" key="3">
    <source>
        <dbReference type="Proteomes" id="UP000622610"/>
    </source>
</evidence>
<evidence type="ECO:0000259" key="1">
    <source>
        <dbReference type="Pfam" id="PF07969"/>
    </source>
</evidence>
<protein>
    <submittedName>
        <fullName evidence="2">Deaminase</fullName>
    </submittedName>
</protein>